<organism evidence="1 2">
    <name type="scientific">Popillia japonica</name>
    <name type="common">Japanese beetle</name>
    <dbReference type="NCBI Taxonomy" id="7064"/>
    <lineage>
        <taxon>Eukaryota</taxon>
        <taxon>Metazoa</taxon>
        <taxon>Ecdysozoa</taxon>
        <taxon>Arthropoda</taxon>
        <taxon>Hexapoda</taxon>
        <taxon>Insecta</taxon>
        <taxon>Pterygota</taxon>
        <taxon>Neoptera</taxon>
        <taxon>Endopterygota</taxon>
        <taxon>Coleoptera</taxon>
        <taxon>Polyphaga</taxon>
        <taxon>Scarabaeiformia</taxon>
        <taxon>Scarabaeidae</taxon>
        <taxon>Rutelinae</taxon>
        <taxon>Popillia</taxon>
    </lineage>
</organism>
<evidence type="ECO:0000313" key="2">
    <source>
        <dbReference type="Proteomes" id="UP001458880"/>
    </source>
</evidence>
<dbReference type="PANTHER" id="PTHR12029:SF11">
    <property type="entry name" value="METHYLTRANSFERASE TARBP1-RELATED"/>
    <property type="match status" value="1"/>
</dbReference>
<reference evidence="1 2" key="1">
    <citation type="journal article" date="2024" name="BMC Genomics">
        <title>De novo assembly and annotation of Popillia japonica's genome with initial clues to its potential as an invasive pest.</title>
        <authorList>
            <person name="Cucini C."/>
            <person name="Boschi S."/>
            <person name="Funari R."/>
            <person name="Cardaioli E."/>
            <person name="Iannotti N."/>
            <person name="Marturano G."/>
            <person name="Paoli F."/>
            <person name="Bruttini M."/>
            <person name="Carapelli A."/>
            <person name="Frati F."/>
            <person name="Nardi F."/>
        </authorList>
    </citation>
    <scope>NUCLEOTIDE SEQUENCE [LARGE SCALE GENOMIC DNA]</scope>
    <source>
        <strain evidence="1">DMR45628</strain>
    </source>
</reference>
<accession>A0AAW1IW14</accession>
<proteinExistence type="predicted"/>
<dbReference type="SUPFAM" id="SSF48371">
    <property type="entry name" value="ARM repeat"/>
    <property type="match status" value="2"/>
</dbReference>
<dbReference type="EMBL" id="JASPKY010000524">
    <property type="protein sequence ID" value="KAK9694031.1"/>
    <property type="molecule type" value="Genomic_DNA"/>
</dbReference>
<dbReference type="InterPro" id="IPR016024">
    <property type="entry name" value="ARM-type_fold"/>
</dbReference>
<gene>
    <name evidence="1" type="ORF">QE152_g33807</name>
</gene>
<dbReference type="GO" id="GO:0016423">
    <property type="term" value="F:tRNA (guanine) methyltransferase activity"/>
    <property type="evidence" value="ECO:0007669"/>
    <property type="project" value="TreeGrafter"/>
</dbReference>
<protein>
    <submittedName>
        <fullName evidence="1">Uncharacterized protein</fullName>
    </submittedName>
</protein>
<dbReference type="AlphaFoldDB" id="A0AAW1IW14"/>
<dbReference type="PANTHER" id="PTHR12029">
    <property type="entry name" value="RNA METHYLTRANSFERASE"/>
    <property type="match status" value="1"/>
</dbReference>
<dbReference type="InterPro" id="IPR045330">
    <property type="entry name" value="TRM3/TARBP1"/>
</dbReference>
<sequence length="985" mass="114293">MFYQHAQKAIQIYNEKDVLREIQNIAVLELEAVQILLDITKYNIEICTAIESVCFDISDPDILDQLTLCMYKFNVEMPHITAYLDEKLQKMDNRVNLRALCSIANYAKLTDLHLSRCKELLISQHSMKYQDSNVIFAFMLYSNNIVNIIDKDTYHILRIWNERLLNREKIQNEICKCFIKISVQYLNSGHCTNDKMFEVIYSIIVSIFDTQTEDVWLVIFENIEGLKCSLLKHPSKEINKLILLIFDKLLSEVINFKRLKNFKKAWSYLIKAILQNQAFFDNENNKNLLTDKISQNSLLNDIAAYIFLKELLNAPNKNLLLFIDLIITLLLSGGVYKKDKRCEFYACRSIDKTLKFRNKSNPNYIHANIRTMAINCIFRILKNNGEDVADSIAKVCIQRYHKHFKKRYFPDSEIHYSKLRIVQVLLTLKAYLSAECKIFVIDLIIESFCEESHQPCVKYLMQWLLVLLIRDTPKHVHKIVNKMYLANRSQVSTIGAFAPVLCHVGLGESQEFIETLIQIMLDWTMGAHFKLRIYSQVAICKLMEVATEKGYMKIVTTYDVLYKSIQNVLQMAGENVDNVLQTDAVFLYRFDVNKNYNLHTIFVDVPKLNKVPETEWECIDVELFSYNNIAAFGNAINSKDIPTKRNNLDDIIYTNYGNKLYFPYFKNNGEDVADSIAKVCIQRYHKHFKKRYFPDSEIHYSKLRIVQVLLTLKAYLSAECKIFVIDLIIESFCEESHQPCVKYLMQWLLVLLIRDTPKHVHKIVNKMYLANRSQVSTIGAFAPVLCHVGLGESQEFIETLIQIMLDWTMGAHFKLRIYSQVAICKLMEVATEKGYMKIVTTYDVLYKSIQNVLQMAGENVDNVLQTDAVFLYRFDVNKNYNLHTIFVDVPKLNKVPETEWECIDVELFSYNNIAAFGNAINSKDIPTKRNNLDDIILDYSVNNLQKKILPNNDLVVGDENKTKHHPELILIASLVGSAANLGGRC</sequence>
<keyword evidence="2" id="KW-1185">Reference proteome</keyword>
<dbReference type="GO" id="GO:0030488">
    <property type="term" value="P:tRNA methylation"/>
    <property type="evidence" value="ECO:0007669"/>
    <property type="project" value="TreeGrafter"/>
</dbReference>
<comment type="caution">
    <text evidence="1">The sequence shown here is derived from an EMBL/GenBank/DDBJ whole genome shotgun (WGS) entry which is preliminary data.</text>
</comment>
<name>A0AAW1IW14_POPJA</name>
<evidence type="ECO:0000313" key="1">
    <source>
        <dbReference type="EMBL" id="KAK9694031.1"/>
    </source>
</evidence>
<dbReference type="Proteomes" id="UP001458880">
    <property type="component" value="Unassembled WGS sequence"/>
</dbReference>